<organism evidence="7 8">
    <name type="scientific">Neohortaea acidophila</name>
    <dbReference type="NCBI Taxonomy" id="245834"/>
    <lineage>
        <taxon>Eukaryota</taxon>
        <taxon>Fungi</taxon>
        <taxon>Dikarya</taxon>
        <taxon>Ascomycota</taxon>
        <taxon>Pezizomycotina</taxon>
        <taxon>Dothideomycetes</taxon>
        <taxon>Dothideomycetidae</taxon>
        <taxon>Mycosphaerellales</taxon>
        <taxon>Teratosphaeriaceae</taxon>
        <taxon>Neohortaea</taxon>
    </lineage>
</organism>
<dbReference type="PANTHER" id="PTHR23502:SF182">
    <property type="entry name" value="POLYAMINE TRANSPORTER, PUTATIVE-RELATED"/>
    <property type="match status" value="1"/>
</dbReference>
<keyword evidence="4 5" id="KW-0472">Membrane</keyword>
<dbReference type="Proteomes" id="UP000799767">
    <property type="component" value="Unassembled WGS sequence"/>
</dbReference>
<evidence type="ECO:0000256" key="3">
    <source>
        <dbReference type="ARBA" id="ARBA00022989"/>
    </source>
</evidence>
<dbReference type="GO" id="GO:0015606">
    <property type="term" value="F:spermidine transmembrane transporter activity"/>
    <property type="evidence" value="ECO:0007669"/>
    <property type="project" value="TreeGrafter"/>
</dbReference>
<dbReference type="EMBL" id="MU001636">
    <property type="protein sequence ID" value="KAF2482517.1"/>
    <property type="molecule type" value="Genomic_DNA"/>
</dbReference>
<dbReference type="OrthoDB" id="3936150at2759"/>
<evidence type="ECO:0000313" key="8">
    <source>
        <dbReference type="Proteomes" id="UP000799767"/>
    </source>
</evidence>
<gene>
    <name evidence="7" type="ORF">BDY17DRAFT_335052</name>
</gene>
<dbReference type="Gene3D" id="1.20.1720.10">
    <property type="entry name" value="Multidrug resistance protein D"/>
    <property type="match status" value="1"/>
</dbReference>
<reference evidence="7" key="1">
    <citation type="journal article" date="2020" name="Stud. Mycol.">
        <title>101 Dothideomycetes genomes: a test case for predicting lifestyles and emergence of pathogens.</title>
        <authorList>
            <person name="Haridas S."/>
            <person name="Albert R."/>
            <person name="Binder M."/>
            <person name="Bloem J."/>
            <person name="Labutti K."/>
            <person name="Salamov A."/>
            <person name="Andreopoulos B."/>
            <person name="Baker S."/>
            <person name="Barry K."/>
            <person name="Bills G."/>
            <person name="Bluhm B."/>
            <person name="Cannon C."/>
            <person name="Castanera R."/>
            <person name="Culley D."/>
            <person name="Daum C."/>
            <person name="Ezra D."/>
            <person name="Gonzalez J."/>
            <person name="Henrissat B."/>
            <person name="Kuo A."/>
            <person name="Liang C."/>
            <person name="Lipzen A."/>
            <person name="Lutzoni F."/>
            <person name="Magnuson J."/>
            <person name="Mondo S."/>
            <person name="Nolan M."/>
            <person name="Ohm R."/>
            <person name="Pangilinan J."/>
            <person name="Park H.-J."/>
            <person name="Ramirez L."/>
            <person name="Alfaro M."/>
            <person name="Sun H."/>
            <person name="Tritt A."/>
            <person name="Yoshinaga Y."/>
            <person name="Zwiers L.-H."/>
            <person name="Turgeon B."/>
            <person name="Goodwin S."/>
            <person name="Spatafora J."/>
            <person name="Crous P."/>
            <person name="Grigoriev I."/>
        </authorList>
    </citation>
    <scope>NUCLEOTIDE SEQUENCE</scope>
    <source>
        <strain evidence="7">CBS 113389</strain>
    </source>
</reference>
<proteinExistence type="predicted"/>
<feature type="transmembrane region" description="Helical" evidence="5">
    <location>
        <begin position="115"/>
        <end position="133"/>
    </location>
</feature>
<feature type="domain" description="Major facilitator superfamily (MFS) profile" evidence="6">
    <location>
        <begin position="48"/>
        <end position="371"/>
    </location>
</feature>
<sequence length="371" mass="40797">MEGSWVCAEIERQLKGSVVFTEKEVLTGRWDEPDCEENPRNWSTMKKIFHVAPVALLCLSVTAGSSMITPGIFQIEEKFHVSETVALLSLSMYVLGLALGPLIAAPLSETWGRIIVYRTTMPIYILFILGAGYTNSFAGLIICRLFAALAGAPCLAVGAGTVADLFAPHRMGTAGAFIVMAPFLGPCIGPVIGGFAASFESYRWTQWCTIFLALLAYATVLPTHETHRLVLLKKRAKELDLPPPVPKIPTKEAIHLLLTITIFRPVCMLFYEPIVLLFSLYNAFTFSILFAFFEAFPYVFMGVYHFNIWQYGLTFLAIGGGVLLGVVVAIIIDQTVYQKKVEYDDAGEVIPQAPERRLFVAIIGAVCLPVG</sequence>
<name>A0A6A6PTG2_9PEZI</name>
<accession>A0A6A6PTG2</accession>
<evidence type="ECO:0000256" key="2">
    <source>
        <dbReference type="ARBA" id="ARBA00022692"/>
    </source>
</evidence>
<evidence type="ECO:0000256" key="5">
    <source>
        <dbReference type="SAM" id="Phobius"/>
    </source>
</evidence>
<evidence type="ECO:0000313" key="7">
    <source>
        <dbReference type="EMBL" id="KAF2482517.1"/>
    </source>
</evidence>
<protein>
    <submittedName>
        <fullName evidence="7">Major facilitator superfamily domain-containing protein</fullName>
    </submittedName>
</protein>
<dbReference type="SUPFAM" id="SSF103473">
    <property type="entry name" value="MFS general substrate transporter"/>
    <property type="match status" value="1"/>
</dbReference>
<dbReference type="PROSITE" id="PS50850">
    <property type="entry name" value="MFS"/>
    <property type="match status" value="1"/>
</dbReference>
<keyword evidence="3 5" id="KW-1133">Transmembrane helix</keyword>
<dbReference type="InterPro" id="IPR011701">
    <property type="entry name" value="MFS"/>
</dbReference>
<keyword evidence="2 5" id="KW-0812">Transmembrane</keyword>
<dbReference type="InterPro" id="IPR036259">
    <property type="entry name" value="MFS_trans_sf"/>
</dbReference>
<evidence type="ECO:0000259" key="6">
    <source>
        <dbReference type="PROSITE" id="PS50850"/>
    </source>
</evidence>
<dbReference type="RefSeq" id="XP_033589087.1">
    <property type="nucleotide sequence ID" value="XM_033737921.1"/>
</dbReference>
<comment type="subcellular location">
    <subcellularLocation>
        <location evidence="1">Membrane</location>
        <topology evidence="1">Multi-pass membrane protein</topology>
    </subcellularLocation>
</comment>
<dbReference type="PANTHER" id="PTHR23502">
    <property type="entry name" value="MAJOR FACILITATOR SUPERFAMILY"/>
    <property type="match status" value="1"/>
</dbReference>
<keyword evidence="8" id="KW-1185">Reference proteome</keyword>
<evidence type="ECO:0000256" key="4">
    <source>
        <dbReference type="ARBA" id="ARBA00023136"/>
    </source>
</evidence>
<dbReference type="Pfam" id="PF07690">
    <property type="entry name" value="MFS_1"/>
    <property type="match status" value="1"/>
</dbReference>
<evidence type="ECO:0000256" key="1">
    <source>
        <dbReference type="ARBA" id="ARBA00004141"/>
    </source>
</evidence>
<feature type="transmembrane region" description="Helical" evidence="5">
    <location>
        <begin position="274"/>
        <end position="296"/>
    </location>
</feature>
<dbReference type="InterPro" id="IPR020846">
    <property type="entry name" value="MFS_dom"/>
</dbReference>
<dbReference type="GeneID" id="54478923"/>
<feature type="transmembrane region" description="Helical" evidence="5">
    <location>
        <begin position="48"/>
        <end position="73"/>
    </location>
</feature>
<feature type="transmembrane region" description="Helical" evidence="5">
    <location>
        <begin position="145"/>
        <end position="167"/>
    </location>
</feature>
<feature type="transmembrane region" description="Helical" evidence="5">
    <location>
        <begin position="308"/>
        <end position="332"/>
    </location>
</feature>
<dbReference type="GO" id="GO:0005886">
    <property type="term" value="C:plasma membrane"/>
    <property type="evidence" value="ECO:0007669"/>
    <property type="project" value="TreeGrafter"/>
</dbReference>
<feature type="transmembrane region" description="Helical" evidence="5">
    <location>
        <begin position="174"/>
        <end position="198"/>
    </location>
</feature>
<dbReference type="AlphaFoldDB" id="A0A6A6PTG2"/>
<dbReference type="GO" id="GO:0000297">
    <property type="term" value="F:spermine transmembrane transporter activity"/>
    <property type="evidence" value="ECO:0007669"/>
    <property type="project" value="TreeGrafter"/>
</dbReference>
<feature type="transmembrane region" description="Helical" evidence="5">
    <location>
        <begin position="85"/>
        <end position="103"/>
    </location>
</feature>